<evidence type="ECO:0000256" key="10">
    <source>
        <dbReference type="RuleBase" id="RU000488"/>
    </source>
</evidence>
<evidence type="ECO:0000256" key="2">
    <source>
        <dbReference type="ARBA" id="ARBA00006375"/>
    </source>
</evidence>
<feature type="repeat" description="Solcar" evidence="9">
    <location>
        <begin position="53"/>
        <end position="137"/>
    </location>
</feature>
<evidence type="ECO:0000256" key="4">
    <source>
        <dbReference type="ARBA" id="ARBA00022692"/>
    </source>
</evidence>
<evidence type="ECO:0000256" key="5">
    <source>
        <dbReference type="ARBA" id="ARBA00022737"/>
    </source>
</evidence>
<dbReference type="Pfam" id="PF00153">
    <property type="entry name" value="Mito_carr"/>
    <property type="match status" value="3"/>
</dbReference>
<dbReference type="EMBL" id="CAJVPV010012098">
    <property type="protein sequence ID" value="CAG8667485.1"/>
    <property type="molecule type" value="Genomic_DNA"/>
</dbReference>
<dbReference type="OrthoDB" id="14252at2759"/>
<accession>A0A9N9E7S9</accession>
<evidence type="ECO:0000313" key="12">
    <source>
        <dbReference type="Proteomes" id="UP000789342"/>
    </source>
</evidence>
<dbReference type="Proteomes" id="UP000789342">
    <property type="component" value="Unassembled WGS sequence"/>
</dbReference>
<feature type="non-terminal residue" evidence="11">
    <location>
        <position position="335"/>
    </location>
</feature>
<dbReference type="PROSITE" id="PS50920">
    <property type="entry name" value="SOLCAR"/>
    <property type="match status" value="3"/>
</dbReference>
<dbReference type="AlphaFoldDB" id="A0A9N9E7S9"/>
<dbReference type="PANTHER" id="PTHR45624">
    <property type="entry name" value="MITOCHONDRIAL BASIC AMINO ACIDS TRANSPORTER-RELATED"/>
    <property type="match status" value="1"/>
</dbReference>
<feature type="repeat" description="Solcar" evidence="9">
    <location>
        <begin position="250"/>
        <end position="335"/>
    </location>
</feature>
<feature type="repeat" description="Solcar" evidence="9">
    <location>
        <begin position="147"/>
        <end position="238"/>
    </location>
</feature>
<protein>
    <submittedName>
        <fullName evidence="11">6421_t:CDS:1</fullName>
    </submittedName>
</protein>
<comment type="similarity">
    <text evidence="2 10">Belongs to the mitochondrial carrier (TC 2.A.29) family.</text>
</comment>
<dbReference type="GO" id="GO:0022857">
    <property type="term" value="F:transmembrane transporter activity"/>
    <property type="evidence" value="ECO:0007669"/>
    <property type="project" value="TreeGrafter"/>
</dbReference>
<dbReference type="InterPro" id="IPR018108">
    <property type="entry name" value="MCP_transmembrane"/>
</dbReference>
<evidence type="ECO:0000256" key="8">
    <source>
        <dbReference type="ARBA" id="ARBA00023136"/>
    </source>
</evidence>
<name>A0A9N9E7S9_9GLOM</name>
<evidence type="ECO:0000256" key="9">
    <source>
        <dbReference type="PROSITE-ProRule" id="PRU00282"/>
    </source>
</evidence>
<evidence type="ECO:0000313" key="11">
    <source>
        <dbReference type="EMBL" id="CAG8667485.1"/>
    </source>
</evidence>
<dbReference type="Gene3D" id="1.50.40.10">
    <property type="entry name" value="Mitochondrial carrier domain"/>
    <property type="match status" value="1"/>
</dbReference>
<keyword evidence="6" id="KW-1133">Transmembrane helix</keyword>
<organism evidence="11 12">
    <name type="scientific">Acaulospora morrowiae</name>
    <dbReference type="NCBI Taxonomy" id="94023"/>
    <lineage>
        <taxon>Eukaryota</taxon>
        <taxon>Fungi</taxon>
        <taxon>Fungi incertae sedis</taxon>
        <taxon>Mucoromycota</taxon>
        <taxon>Glomeromycotina</taxon>
        <taxon>Glomeromycetes</taxon>
        <taxon>Diversisporales</taxon>
        <taxon>Acaulosporaceae</taxon>
        <taxon>Acaulospora</taxon>
    </lineage>
</organism>
<dbReference type="PRINTS" id="PR00926">
    <property type="entry name" value="MITOCARRIER"/>
</dbReference>
<keyword evidence="4 9" id="KW-0812">Transmembrane</keyword>
<sequence length="335" mass="36712">MVDLLNLFADRSDRPQLADNQTKSGMVADHTDLLKKPRAQLKINEMAAEIISSTYVKEVVAGTFAGWAQVTVGFPFDTVKVRLQTSGQWYHNAMDCCKSIIRNESFLGFYRGVNSPLLGIGICNATLFSVNSKLRRLVSGGDTTRTLSLREVGASGALTGAVMAFINTPVELLKVQLQTQHTVNASVSKPYKGVVDAGIQIFKNRGIAGLYRGITITILRDIPSFATYFFVYDGTKRIIGNRKNGSHGDLTPLELLFAGGMAGVACWIPCYPQDVIKSRMQSDLKFKSTGECFRALIAHSRQTNTSIFRSFSKGFGPTMARAFPANAATFFAYEM</sequence>
<keyword evidence="12" id="KW-1185">Reference proteome</keyword>
<gene>
    <name evidence="11" type="ORF">AMORRO_LOCUS10684</name>
</gene>
<keyword evidence="8 9" id="KW-0472">Membrane</keyword>
<comment type="subcellular location">
    <subcellularLocation>
        <location evidence="1">Mitochondrion membrane</location>
        <topology evidence="1">Multi-pass membrane protein</topology>
    </subcellularLocation>
</comment>
<keyword evidence="7" id="KW-0496">Mitochondrion</keyword>
<proteinExistence type="inferred from homology"/>
<dbReference type="SUPFAM" id="SSF103506">
    <property type="entry name" value="Mitochondrial carrier"/>
    <property type="match status" value="1"/>
</dbReference>
<keyword evidence="5" id="KW-0677">Repeat</keyword>
<evidence type="ECO:0000256" key="7">
    <source>
        <dbReference type="ARBA" id="ARBA00023128"/>
    </source>
</evidence>
<comment type="caution">
    <text evidence="11">The sequence shown here is derived from an EMBL/GenBank/DDBJ whole genome shotgun (WGS) entry which is preliminary data.</text>
</comment>
<keyword evidence="3 10" id="KW-0813">Transport</keyword>
<evidence type="ECO:0000256" key="1">
    <source>
        <dbReference type="ARBA" id="ARBA00004225"/>
    </source>
</evidence>
<dbReference type="InterPro" id="IPR002067">
    <property type="entry name" value="MCP"/>
</dbReference>
<dbReference type="InterPro" id="IPR050567">
    <property type="entry name" value="Mitochondrial_Carrier"/>
</dbReference>
<evidence type="ECO:0000256" key="3">
    <source>
        <dbReference type="ARBA" id="ARBA00022448"/>
    </source>
</evidence>
<evidence type="ECO:0000256" key="6">
    <source>
        <dbReference type="ARBA" id="ARBA00022989"/>
    </source>
</evidence>
<reference evidence="11" key="1">
    <citation type="submission" date="2021-06" db="EMBL/GenBank/DDBJ databases">
        <authorList>
            <person name="Kallberg Y."/>
            <person name="Tangrot J."/>
            <person name="Rosling A."/>
        </authorList>
    </citation>
    <scope>NUCLEOTIDE SEQUENCE</scope>
    <source>
        <strain evidence="11">CL551</strain>
    </source>
</reference>
<dbReference type="InterPro" id="IPR023395">
    <property type="entry name" value="MCP_dom_sf"/>
</dbReference>
<dbReference type="GO" id="GO:0031966">
    <property type="term" value="C:mitochondrial membrane"/>
    <property type="evidence" value="ECO:0007669"/>
    <property type="project" value="UniProtKB-SubCell"/>
</dbReference>